<evidence type="ECO:0000313" key="4">
    <source>
        <dbReference type="EMBL" id="NLR94615.1"/>
    </source>
</evidence>
<evidence type="ECO:0000256" key="2">
    <source>
        <dbReference type="SAM" id="SignalP"/>
    </source>
</evidence>
<feature type="compositionally biased region" description="Polar residues" evidence="1">
    <location>
        <begin position="283"/>
        <end position="293"/>
    </location>
</feature>
<reference evidence="4 5" key="1">
    <citation type="submission" date="2020-04" db="EMBL/GenBank/DDBJ databases">
        <title>Flammeovirga sp. SR4, a novel species isolated from seawater.</title>
        <authorList>
            <person name="Wang X."/>
        </authorList>
    </citation>
    <scope>NUCLEOTIDE SEQUENCE [LARGE SCALE GENOMIC DNA]</scope>
    <source>
        <strain evidence="4 5">SR4</strain>
    </source>
</reference>
<feature type="signal peptide" evidence="2">
    <location>
        <begin position="1"/>
        <end position="19"/>
    </location>
</feature>
<dbReference type="InterPro" id="IPR011083">
    <property type="entry name" value="Phage_tail_collar_dom"/>
</dbReference>
<feature type="region of interest" description="Disordered" evidence="1">
    <location>
        <begin position="245"/>
        <end position="297"/>
    </location>
</feature>
<protein>
    <submittedName>
        <fullName evidence="4">Tail fiber protein</fullName>
    </submittedName>
</protein>
<dbReference type="RefSeq" id="WP_168885325.1">
    <property type="nucleotide sequence ID" value="NZ_JABAIL010000013.1"/>
</dbReference>
<accession>A0A7X8SQQ2</accession>
<keyword evidence="5" id="KW-1185">Reference proteome</keyword>
<feature type="chain" id="PRO_5031407439" evidence="2">
    <location>
        <begin position="20"/>
        <end position="309"/>
    </location>
</feature>
<dbReference type="InterPro" id="IPR037053">
    <property type="entry name" value="Phage_tail_collar_dom_sf"/>
</dbReference>
<gene>
    <name evidence="4" type="ORF">HGP29_25650</name>
</gene>
<dbReference type="Proteomes" id="UP000585050">
    <property type="component" value="Unassembled WGS sequence"/>
</dbReference>
<evidence type="ECO:0000259" key="3">
    <source>
        <dbReference type="Pfam" id="PF07484"/>
    </source>
</evidence>
<dbReference type="Gene3D" id="3.90.1340.10">
    <property type="entry name" value="Phage tail collar domain"/>
    <property type="match status" value="1"/>
</dbReference>
<evidence type="ECO:0000313" key="5">
    <source>
        <dbReference type="Proteomes" id="UP000585050"/>
    </source>
</evidence>
<evidence type="ECO:0000256" key="1">
    <source>
        <dbReference type="SAM" id="MobiDB-lite"/>
    </source>
</evidence>
<name>A0A7X8SQQ2_9BACT</name>
<keyword evidence="2" id="KW-0732">Signal</keyword>
<proteinExistence type="predicted"/>
<dbReference type="SUPFAM" id="SSF88874">
    <property type="entry name" value="Receptor-binding domain of short tail fibre protein gp12"/>
    <property type="match status" value="1"/>
</dbReference>
<dbReference type="AlphaFoldDB" id="A0A7X8SQQ2"/>
<dbReference type="EMBL" id="JABAIL010000013">
    <property type="protein sequence ID" value="NLR94615.1"/>
    <property type="molecule type" value="Genomic_DNA"/>
</dbReference>
<organism evidence="4 5">
    <name type="scientific">Flammeovirga agarivorans</name>
    <dbReference type="NCBI Taxonomy" id="2726742"/>
    <lineage>
        <taxon>Bacteria</taxon>
        <taxon>Pseudomonadati</taxon>
        <taxon>Bacteroidota</taxon>
        <taxon>Cytophagia</taxon>
        <taxon>Cytophagales</taxon>
        <taxon>Flammeovirgaceae</taxon>
        <taxon>Flammeovirga</taxon>
    </lineage>
</organism>
<feature type="domain" description="Phage tail collar" evidence="3">
    <location>
        <begin position="144"/>
        <end position="190"/>
    </location>
</feature>
<sequence length="309" mass="33561">MKLLYISFFSFLLSLSVNAQTGIVIQGIARTSAHTAIQNETMTFTFAIKNTLNHTKFTETQVIQTDDYGVFSHVIGTGTGGDLNNVDFSEDEMSLRISVEYNGNTIVISEEPFQYVPYAKSAEKAVAAVTAETSIYADNGCPVGTIMPFLGTWRDVPDGWLLCNGQSIPQSSDLIGVLQDTNVPDLRGLFLRGIGTNGEYTTTGGSAPVGPSLNQVQKDQIQSHNHYLDISTSTDGAHVHEIDADNASDVLDSEDGDRVLNNKGNESEDYDENTLSAGDHTHTFSGNTHNTGDNETRPIAYGVNYIIKY</sequence>
<comment type="caution">
    <text evidence="4">The sequence shown here is derived from an EMBL/GenBank/DDBJ whole genome shotgun (WGS) entry which is preliminary data.</text>
</comment>
<dbReference type="Pfam" id="PF07484">
    <property type="entry name" value="Collar"/>
    <property type="match status" value="1"/>
</dbReference>